<evidence type="ECO:0000313" key="1">
    <source>
        <dbReference type="EMBL" id="TKT06591.1"/>
    </source>
</evidence>
<dbReference type="AlphaFoldDB" id="A0A4U5WY45"/>
<sequence>MERLTAYLEHRSQRWPATTNPHLFIHFRTATSDRPVGTLWINRTLGPALTPRRLREDRYLDEAHATAGDAKALTCLFDLSTKAAQRYTRTLWHSP</sequence>
<proteinExistence type="predicted"/>
<comment type="caution">
    <text evidence="1">The sequence shown here is derived from an EMBL/GenBank/DDBJ whole genome shotgun (WGS) entry which is preliminary data.</text>
</comment>
<evidence type="ECO:0000313" key="2">
    <source>
        <dbReference type="Proteomes" id="UP000308632"/>
    </source>
</evidence>
<dbReference type="RefSeq" id="WP_137302966.1">
    <property type="nucleotide sequence ID" value="NZ_BMVD01000027.1"/>
</dbReference>
<gene>
    <name evidence="1" type="ORF">E4U92_26375</name>
</gene>
<accession>A0A4U5WY45</accession>
<protein>
    <submittedName>
        <fullName evidence="1">Uncharacterized protein</fullName>
    </submittedName>
</protein>
<reference evidence="1 2" key="1">
    <citation type="submission" date="2019-04" db="EMBL/GenBank/DDBJ databases">
        <title>Streptomyces lasaliensis sp.nov., an Actinomycete isolated from soil which produces the polyether antibiotic lasalocid.</title>
        <authorList>
            <person name="Erwin G."/>
            <person name="Haber C."/>
        </authorList>
    </citation>
    <scope>NUCLEOTIDE SEQUENCE [LARGE SCALE GENOMIC DNA]</scope>
    <source>
        <strain evidence="1 2">DSM 40089</strain>
    </source>
</reference>
<dbReference type="EMBL" id="SZPR01000021">
    <property type="protein sequence ID" value="TKT06591.1"/>
    <property type="molecule type" value="Genomic_DNA"/>
</dbReference>
<organism evidence="1 2">
    <name type="scientific">Streptomyces galbus</name>
    <dbReference type="NCBI Taxonomy" id="33898"/>
    <lineage>
        <taxon>Bacteria</taxon>
        <taxon>Bacillati</taxon>
        <taxon>Actinomycetota</taxon>
        <taxon>Actinomycetes</taxon>
        <taxon>Kitasatosporales</taxon>
        <taxon>Streptomycetaceae</taxon>
        <taxon>Streptomyces</taxon>
    </lineage>
</organism>
<dbReference type="Proteomes" id="UP000308632">
    <property type="component" value="Unassembled WGS sequence"/>
</dbReference>
<name>A0A4U5WY45_STRGB</name>